<accession>A0A6M5YS42</accession>
<evidence type="ECO:0000313" key="1">
    <source>
        <dbReference type="EMBL" id="QJW96081.1"/>
    </source>
</evidence>
<dbReference type="Proteomes" id="UP000503447">
    <property type="component" value="Chromosome"/>
</dbReference>
<dbReference type="AlphaFoldDB" id="A0A6M5YS42"/>
<dbReference type="EMBL" id="CP053452">
    <property type="protein sequence ID" value="QJW96081.1"/>
    <property type="molecule type" value="Genomic_DNA"/>
</dbReference>
<gene>
    <name evidence="1" type="ORF">FTUN_3635</name>
</gene>
<name>A0A6M5YS42_9BACT</name>
<reference evidence="2" key="1">
    <citation type="submission" date="2020-05" db="EMBL/GenBank/DDBJ databases">
        <title>Frigoriglobus tundricola gen. nov., sp. nov., a psychrotolerant cellulolytic planctomycete of the family Gemmataceae with two divergent copies of 16S rRNA gene.</title>
        <authorList>
            <person name="Kulichevskaya I.S."/>
            <person name="Ivanova A.A."/>
            <person name="Naumoff D.G."/>
            <person name="Beletsky A.V."/>
            <person name="Rijpstra W.I.C."/>
            <person name="Sinninghe Damste J.S."/>
            <person name="Mardanov A.V."/>
            <person name="Ravin N.V."/>
            <person name="Dedysh S.N."/>
        </authorList>
    </citation>
    <scope>NUCLEOTIDE SEQUENCE [LARGE SCALE GENOMIC DNA]</scope>
    <source>
        <strain evidence="2">PL17</strain>
    </source>
</reference>
<proteinExistence type="predicted"/>
<evidence type="ECO:0000313" key="2">
    <source>
        <dbReference type="Proteomes" id="UP000503447"/>
    </source>
</evidence>
<organism evidence="1 2">
    <name type="scientific">Frigoriglobus tundricola</name>
    <dbReference type="NCBI Taxonomy" id="2774151"/>
    <lineage>
        <taxon>Bacteria</taxon>
        <taxon>Pseudomonadati</taxon>
        <taxon>Planctomycetota</taxon>
        <taxon>Planctomycetia</taxon>
        <taxon>Gemmatales</taxon>
        <taxon>Gemmataceae</taxon>
        <taxon>Frigoriglobus</taxon>
    </lineage>
</organism>
<protein>
    <submittedName>
        <fullName evidence="1">Uncharacterized protein</fullName>
    </submittedName>
</protein>
<sequence length="46" mass="5599">MTAKFFRMERFREWVEANHADLRTRLIQTLFNGIHHLLKIGLSLMR</sequence>
<dbReference type="KEGG" id="ftj:FTUN_3635"/>
<keyword evidence="2" id="KW-1185">Reference proteome</keyword>